<dbReference type="AlphaFoldDB" id="A0A316GCV3"/>
<dbReference type="SUPFAM" id="SSF52172">
    <property type="entry name" value="CheY-like"/>
    <property type="match status" value="1"/>
</dbReference>
<reference evidence="1 2" key="1">
    <citation type="submission" date="2018-05" db="EMBL/GenBank/DDBJ databases">
        <title>Genomic Encyclopedia of Type Strains, Phase IV (KMG-IV): sequencing the most valuable type-strain genomes for metagenomic binning, comparative biology and taxonomic classification.</title>
        <authorList>
            <person name="Goeker M."/>
        </authorList>
    </citation>
    <scope>NUCLEOTIDE SEQUENCE [LARGE SCALE GENOMIC DNA]</scope>
    <source>
        <strain evidence="1 2">DSM 103371</strain>
    </source>
</reference>
<dbReference type="Proteomes" id="UP000245390">
    <property type="component" value="Unassembled WGS sequence"/>
</dbReference>
<keyword evidence="2" id="KW-1185">Reference proteome</keyword>
<proteinExistence type="predicted"/>
<evidence type="ECO:0000313" key="2">
    <source>
        <dbReference type="Proteomes" id="UP000245390"/>
    </source>
</evidence>
<evidence type="ECO:0008006" key="3">
    <source>
        <dbReference type="Google" id="ProtNLM"/>
    </source>
</evidence>
<gene>
    <name evidence="1" type="ORF">C8D95_101625</name>
</gene>
<dbReference type="EMBL" id="QGGV01000001">
    <property type="protein sequence ID" value="PWK58809.1"/>
    <property type="molecule type" value="Genomic_DNA"/>
</dbReference>
<dbReference type="Gene3D" id="3.40.50.2300">
    <property type="match status" value="1"/>
</dbReference>
<dbReference type="InterPro" id="IPR011006">
    <property type="entry name" value="CheY-like_superfamily"/>
</dbReference>
<protein>
    <recommendedName>
        <fullName evidence="3">Response regulator receiver domain-containing protein</fullName>
    </recommendedName>
</protein>
<organism evidence="1 2">
    <name type="scientific">Silicimonas algicola</name>
    <dbReference type="NCBI Taxonomy" id="1826607"/>
    <lineage>
        <taxon>Bacteria</taxon>
        <taxon>Pseudomonadati</taxon>
        <taxon>Pseudomonadota</taxon>
        <taxon>Alphaproteobacteria</taxon>
        <taxon>Rhodobacterales</taxon>
        <taxon>Paracoccaceae</taxon>
    </lineage>
</organism>
<dbReference type="RefSeq" id="WP_109757655.1">
    <property type="nucleotide sequence ID" value="NZ_CP034588.1"/>
</dbReference>
<dbReference type="KEGG" id="salo:EF888_04565"/>
<dbReference type="OrthoDB" id="582170at2"/>
<name>A0A316GCV3_9RHOB</name>
<comment type="caution">
    <text evidence="1">The sequence shown here is derived from an EMBL/GenBank/DDBJ whole genome shotgun (WGS) entry which is preliminary data.</text>
</comment>
<sequence>MTGETDIVLVVDDETLIALDLAATVESTGRTVLGPAFTLGMARRLLETDTATIALLDINVGSEVVWPLAHELLEIDCAVIFISGDPRQRKSVPGFADATCIEKPAMPKDICRVLDDATASAA</sequence>
<evidence type="ECO:0000313" key="1">
    <source>
        <dbReference type="EMBL" id="PWK58809.1"/>
    </source>
</evidence>
<accession>A0A316GCV3</accession>